<keyword evidence="3" id="KW-1185">Reference proteome</keyword>
<protein>
    <submittedName>
        <fullName evidence="2">Helix-turn-helix domain-containing protein</fullName>
    </submittedName>
</protein>
<gene>
    <name evidence="2" type="ORF">NE857_25895</name>
</gene>
<dbReference type="InterPro" id="IPR010982">
    <property type="entry name" value="Lambda_DNA-bd_dom_sf"/>
</dbReference>
<evidence type="ECO:0000259" key="1">
    <source>
        <dbReference type="PROSITE" id="PS50943"/>
    </source>
</evidence>
<evidence type="ECO:0000313" key="2">
    <source>
        <dbReference type="EMBL" id="USY18693.1"/>
    </source>
</evidence>
<dbReference type="SUPFAM" id="SSF47413">
    <property type="entry name" value="lambda repressor-like DNA-binding domains"/>
    <property type="match status" value="1"/>
</dbReference>
<dbReference type="EMBL" id="CP099837">
    <property type="protein sequence ID" value="USY18693.1"/>
    <property type="molecule type" value="Genomic_DNA"/>
</dbReference>
<reference evidence="2" key="1">
    <citation type="submission" date="2022-06" db="EMBL/GenBank/DDBJ databases">
        <authorList>
            <person name="Ping M."/>
        </authorList>
    </citation>
    <scope>NUCLEOTIDE SEQUENCE</scope>
    <source>
        <strain evidence="2">JCM11759T</strain>
    </source>
</reference>
<dbReference type="RefSeq" id="WP_254418058.1">
    <property type="nucleotide sequence ID" value="NZ_BAAAJB010000090.1"/>
</dbReference>
<accession>A0ABY5D5B1</accession>
<dbReference type="SMART" id="SM00530">
    <property type="entry name" value="HTH_XRE"/>
    <property type="match status" value="1"/>
</dbReference>
<feature type="domain" description="HTH cro/C1-type" evidence="1">
    <location>
        <begin position="10"/>
        <end position="65"/>
    </location>
</feature>
<dbReference type="Pfam" id="PF13560">
    <property type="entry name" value="HTH_31"/>
    <property type="match status" value="1"/>
</dbReference>
<organism evidence="2 3">
    <name type="scientific">Nocardiopsis exhalans</name>
    <dbReference type="NCBI Taxonomy" id="163604"/>
    <lineage>
        <taxon>Bacteria</taxon>
        <taxon>Bacillati</taxon>
        <taxon>Actinomycetota</taxon>
        <taxon>Actinomycetes</taxon>
        <taxon>Streptosporangiales</taxon>
        <taxon>Nocardiopsidaceae</taxon>
        <taxon>Nocardiopsis</taxon>
    </lineage>
</organism>
<dbReference type="PROSITE" id="PS50943">
    <property type="entry name" value="HTH_CROC1"/>
    <property type="match status" value="1"/>
</dbReference>
<name>A0ABY5D5B1_9ACTN</name>
<dbReference type="Gene3D" id="1.10.260.40">
    <property type="entry name" value="lambda repressor-like DNA-binding domains"/>
    <property type="match status" value="1"/>
</dbReference>
<dbReference type="CDD" id="cd00093">
    <property type="entry name" value="HTH_XRE"/>
    <property type="match status" value="1"/>
</dbReference>
<sequence length="403" mass="43766">MDPATRGQTIKRARRRHGYSQSVLAGLVGRSESWLSQVERGILSVDSHEILTRLARVLRLDLTELTGTETEAVTDMRYDAARAIERAMMRYSTLETIVAETGIEPRVDPASLFTQAHQTYAAYQAARYDEVGRRLPQLIREAEAAAHTPGSDRPAVCSARAMVYNTAAALLRRVGEKDLAWQAADRAMSAAEWADQTLLTAVGAYRLAYVFISRRRPAEAAELAMGAASALERRMRPGTPEELSVYGGLHLAAATAAAAEFDRAAVPRFLRQARRAATRLGGDHNLHGTAFGPTNVAIHTISTAVAIGDARTAVEAGEDLQVGALPAGLVGRRAQVCLDLARAYTQRRQDAAAVHTLLDAERLAPELIRYHPGTAGVLTELLRREHRRSTPELRPLASRAGVA</sequence>
<evidence type="ECO:0000313" key="3">
    <source>
        <dbReference type="Proteomes" id="UP001055940"/>
    </source>
</evidence>
<dbReference type="InterPro" id="IPR001387">
    <property type="entry name" value="Cro/C1-type_HTH"/>
</dbReference>
<proteinExistence type="predicted"/>
<dbReference type="Proteomes" id="UP001055940">
    <property type="component" value="Chromosome"/>
</dbReference>